<dbReference type="EMBL" id="JAPNKA010000001">
    <property type="protein sequence ID" value="MCY1076488.1"/>
    <property type="molecule type" value="Genomic_DNA"/>
</dbReference>
<sequence length="568" mass="62277">MFIDFEGIDGSGKTTLSNLLAERLRRLGYRVAHAREGGELRSPIARRIRELTRDSKLLEMSPRTEFFLNLARDAQQLEEVIAPALARGEVCISDRYLYSQLALSGGGRGMPETALEPACELASQGLWPDLVILVDVEPELARLRKRLGKSKGERAPDSDSRKGLAGAGLAVRMRESFLALAQQDPSRWLIIENNDLPLHVLEQRLVEAVVARLEGRELPAQRMTPPSATPVQVPTTVDEVEEHFFRILDGLEVREPQLAVWLLGGIPGFAAHQRRLGFLERFPGLTVRSLIGLDDEPARALRELLAEVVPQDVAMSLGTNPSPQAMSLRERLYAHAPADVLSSLKRNDSPEAWALREHALREGRLGEVLCGLAGVDDGPAWAARELGVRSGLYADAARSLTGLGSARADALRETLLAHDRLAVLRSVQGLDTPFAWQLRAALEDKALKLVLRSLTGLSTDEAFALRERGAPLTKEALDSLDGLDDPRAWRLREAFVSRWPATGVSSLEGLPMTEQAEALVLRALELTAARLPVLRNAYRLVAASHMAALPSERTPQRMAGDGAQRPVL</sequence>
<evidence type="ECO:0000256" key="1">
    <source>
        <dbReference type="ARBA" id="ARBA00009776"/>
    </source>
</evidence>
<organism evidence="10 11">
    <name type="scientific">Archangium lansingense</name>
    <dbReference type="NCBI Taxonomy" id="2995310"/>
    <lineage>
        <taxon>Bacteria</taxon>
        <taxon>Pseudomonadati</taxon>
        <taxon>Myxococcota</taxon>
        <taxon>Myxococcia</taxon>
        <taxon>Myxococcales</taxon>
        <taxon>Cystobacterineae</taxon>
        <taxon>Archangiaceae</taxon>
        <taxon>Archangium</taxon>
    </lineage>
</organism>
<name>A0ABT4A4A7_9BACT</name>
<dbReference type="SUPFAM" id="SSF52540">
    <property type="entry name" value="P-loop containing nucleoside triphosphate hydrolases"/>
    <property type="match status" value="1"/>
</dbReference>
<dbReference type="InterPro" id="IPR039430">
    <property type="entry name" value="Thymidylate_kin-like_dom"/>
</dbReference>
<dbReference type="PANTHER" id="PTHR10344">
    <property type="entry name" value="THYMIDYLATE KINASE"/>
    <property type="match status" value="1"/>
</dbReference>
<proteinExistence type="inferred from homology"/>
<dbReference type="NCBIfam" id="TIGR00041">
    <property type="entry name" value="DTMP_kinase"/>
    <property type="match status" value="1"/>
</dbReference>
<keyword evidence="11" id="KW-1185">Reference proteome</keyword>
<feature type="domain" description="Thymidylate kinase-like" evidence="9">
    <location>
        <begin position="5"/>
        <end position="194"/>
    </location>
</feature>
<keyword evidence="4 8" id="KW-0547">Nucleotide-binding</keyword>
<dbReference type="CDD" id="cd01672">
    <property type="entry name" value="TMPK"/>
    <property type="match status" value="1"/>
</dbReference>
<comment type="catalytic activity">
    <reaction evidence="7 8">
        <text>dTMP + ATP = dTDP + ADP</text>
        <dbReference type="Rhea" id="RHEA:13517"/>
        <dbReference type="ChEBI" id="CHEBI:30616"/>
        <dbReference type="ChEBI" id="CHEBI:58369"/>
        <dbReference type="ChEBI" id="CHEBI:63528"/>
        <dbReference type="ChEBI" id="CHEBI:456216"/>
        <dbReference type="EC" id="2.7.4.9"/>
    </reaction>
</comment>
<feature type="binding site" evidence="8">
    <location>
        <begin position="7"/>
        <end position="14"/>
    </location>
    <ligand>
        <name>ATP</name>
        <dbReference type="ChEBI" id="CHEBI:30616"/>
    </ligand>
</feature>
<gene>
    <name evidence="8 10" type="primary">tmk</name>
    <name evidence="10" type="ORF">OV287_18590</name>
</gene>
<keyword evidence="6 8" id="KW-0067">ATP-binding</keyword>
<dbReference type="GO" id="GO:0004798">
    <property type="term" value="F:dTMP kinase activity"/>
    <property type="evidence" value="ECO:0007669"/>
    <property type="project" value="UniProtKB-EC"/>
</dbReference>
<evidence type="ECO:0000256" key="8">
    <source>
        <dbReference type="HAMAP-Rule" id="MF_00165"/>
    </source>
</evidence>
<keyword evidence="5 8" id="KW-0418">Kinase</keyword>
<reference evidence="10 11" key="1">
    <citation type="submission" date="2022-11" db="EMBL/GenBank/DDBJ databases">
        <title>Minimal conservation of predation-associated metabolite biosynthetic gene clusters underscores biosynthetic potential of Myxococcota including descriptions for ten novel species: Archangium lansinium sp. nov., Myxococcus landrumus sp. nov., Nannocystis bai.</title>
        <authorList>
            <person name="Ahearne A."/>
            <person name="Stevens C."/>
            <person name="Phillips K."/>
        </authorList>
    </citation>
    <scope>NUCLEOTIDE SEQUENCE [LARGE SCALE GENOMIC DNA]</scope>
    <source>
        <strain evidence="10 11">MIWBW</strain>
    </source>
</reference>
<protein>
    <recommendedName>
        <fullName evidence="8">Thymidylate kinase</fullName>
        <ecNumber evidence="8">2.7.4.9</ecNumber>
    </recommendedName>
    <alternativeName>
        <fullName evidence="8">dTMP kinase</fullName>
    </alternativeName>
</protein>
<dbReference type="Pfam" id="PF02223">
    <property type="entry name" value="Thymidylate_kin"/>
    <property type="match status" value="1"/>
</dbReference>
<evidence type="ECO:0000256" key="7">
    <source>
        <dbReference type="ARBA" id="ARBA00048743"/>
    </source>
</evidence>
<evidence type="ECO:0000256" key="4">
    <source>
        <dbReference type="ARBA" id="ARBA00022741"/>
    </source>
</evidence>
<evidence type="ECO:0000256" key="2">
    <source>
        <dbReference type="ARBA" id="ARBA00022679"/>
    </source>
</evidence>
<comment type="similarity">
    <text evidence="1 8">Belongs to the thymidylate kinase family.</text>
</comment>
<evidence type="ECO:0000259" key="9">
    <source>
        <dbReference type="Pfam" id="PF02223"/>
    </source>
</evidence>
<dbReference type="Gene3D" id="3.40.50.300">
    <property type="entry name" value="P-loop containing nucleotide triphosphate hydrolases"/>
    <property type="match status" value="1"/>
</dbReference>
<dbReference type="PANTHER" id="PTHR10344:SF4">
    <property type="entry name" value="UMP-CMP KINASE 2, MITOCHONDRIAL"/>
    <property type="match status" value="1"/>
</dbReference>
<comment type="function">
    <text evidence="8">Phosphorylation of dTMP to form dTDP in both de novo and salvage pathways of dTTP synthesis.</text>
</comment>
<accession>A0ABT4A4A7</accession>
<dbReference type="InterPro" id="IPR027417">
    <property type="entry name" value="P-loop_NTPase"/>
</dbReference>
<dbReference type="EC" id="2.7.4.9" evidence="8"/>
<dbReference type="RefSeq" id="WP_267535375.1">
    <property type="nucleotide sequence ID" value="NZ_JAPNKA010000001.1"/>
</dbReference>
<dbReference type="Proteomes" id="UP001207654">
    <property type="component" value="Unassembled WGS sequence"/>
</dbReference>
<comment type="caution">
    <text evidence="10">The sequence shown here is derived from an EMBL/GenBank/DDBJ whole genome shotgun (WGS) entry which is preliminary data.</text>
</comment>
<evidence type="ECO:0000256" key="6">
    <source>
        <dbReference type="ARBA" id="ARBA00022840"/>
    </source>
</evidence>
<evidence type="ECO:0000256" key="5">
    <source>
        <dbReference type="ARBA" id="ARBA00022777"/>
    </source>
</evidence>
<keyword evidence="2 8" id="KW-0808">Transferase</keyword>
<evidence type="ECO:0000256" key="3">
    <source>
        <dbReference type="ARBA" id="ARBA00022727"/>
    </source>
</evidence>
<dbReference type="InterPro" id="IPR018094">
    <property type="entry name" value="Thymidylate_kinase"/>
</dbReference>
<dbReference type="HAMAP" id="MF_00165">
    <property type="entry name" value="Thymidylate_kinase"/>
    <property type="match status" value="1"/>
</dbReference>
<keyword evidence="3 8" id="KW-0545">Nucleotide biosynthesis</keyword>
<evidence type="ECO:0000313" key="11">
    <source>
        <dbReference type="Proteomes" id="UP001207654"/>
    </source>
</evidence>
<evidence type="ECO:0000313" key="10">
    <source>
        <dbReference type="EMBL" id="MCY1076488.1"/>
    </source>
</evidence>